<dbReference type="Gene3D" id="3.30.710.10">
    <property type="entry name" value="Potassium Channel Kv1.1, Chain A"/>
    <property type="match status" value="1"/>
</dbReference>
<name>A0AA88GNL3_NAELO</name>
<feature type="domain" description="BTB" evidence="1">
    <location>
        <begin position="551"/>
        <end position="629"/>
    </location>
</feature>
<dbReference type="Proteomes" id="UP000816034">
    <property type="component" value="Unassembled WGS sequence"/>
</dbReference>
<dbReference type="InterPro" id="IPR016025">
    <property type="entry name" value="Clathrin_H-chain_N"/>
</dbReference>
<dbReference type="GO" id="GO:0005198">
    <property type="term" value="F:structural molecule activity"/>
    <property type="evidence" value="ECO:0007669"/>
    <property type="project" value="InterPro"/>
</dbReference>
<reference evidence="2 3" key="1">
    <citation type="journal article" date="2018" name="BMC Genomics">
        <title>The genome of Naegleria lovaniensis, the basis for a comparative approach to unravel pathogenicity factors of the human pathogenic amoeba N. fowleri.</title>
        <authorList>
            <person name="Liechti N."/>
            <person name="Schurch N."/>
            <person name="Bruggmann R."/>
            <person name="Wittwer M."/>
        </authorList>
    </citation>
    <scope>NUCLEOTIDE SEQUENCE [LARGE SCALE GENOMIC DNA]</scope>
    <source>
        <strain evidence="2 3">ATCC 30569</strain>
    </source>
</reference>
<dbReference type="SUPFAM" id="SSF54695">
    <property type="entry name" value="POZ domain"/>
    <property type="match status" value="1"/>
</dbReference>
<dbReference type="GO" id="GO:0030132">
    <property type="term" value="C:clathrin coat of coated pit"/>
    <property type="evidence" value="ECO:0007669"/>
    <property type="project" value="InterPro"/>
</dbReference>
<keyword evidence="3" id="KW-1185">Reference proteome</keyword>
<dbReference type="GeneID" id="68098016"/>
<evidence type="ECO:0000259" key="1">
    <source>
        <dbReference type="PROSITE" id="PS50097"/>
    </source>
</evidence>
<dbReference type="EMBL" id="PYSW02000024">
    <property type="protein sequence ID" value="KAG2382359.1"/>
    <property type="molecule type" value="Genomic_DNA"/>
</dbReference>
<dbReference type="InterPro" id="IPR000210">
    <property type="entry name" value="BTB/POZ_dom"/>
</dbReference>
<dbReference type="GO" id="GO:0006886">
    <property type="term" value="P:intracellular protein transport"/>
    <property type="evidence" value="ECO:0007669"/>
    <property type="project" value="InterPro"/>
</dbReference>
<protein>
    <recommendedName>
        <fullName evidence="1">BTB domain-containing protein</fullName>
    </recommendedName>
</protein>
<evidence type="ECO:0000313" key="3">
    <source>
        <dbReference type="Proteomes" id="UP000816034"/>
    </source>
</evidence>
<evidence type="ECO:0000313" key="2">
    <source>
        <dbReference type="EMBL" id="KAG2382359.1"/>
    </source>
</evidence>
<gene>
    <name evidence="2" type="ORF">C9374_005561</name>
</gene>
<dbReference type="AlphaFoldDB" id="A0AA88GNL3"/>
<dbReference type="Pfam" id="PF00651">
    <property type="entry name" value="BTB"/>
    <property type="match status" value="1"/>
</dbReference>
<sequence length="757" mass="86855">MNSPFQHDIVDLLSNPPPTTHDQTKANGLLQAFDHEVIFNCKHFQNDVVYSNYEFYMQSLKSATLLLLPSNPVDSSHKLLHLDLTGKINDATIHNLKVNANLAKFNTSGELVVLQAPYPTKAMQVFNIVQKTKVLNIDDHEIVFIDWLSNDTIGYVKDGSVHVQKLDQTTEPEKVFSVAEDFLSGVSPHKGIIKLEHDAHDDFFAILGRTDGGDQIAKIYSKKRNISRTIRSSVGGFTFVTLKDDNSSTDSVKSYIVITTGNNILFSDPADRQRVHLETEEPTAQLSVHFLKKYKLVIILSTNGTCYIYDAKRKTQIIHEIIYDKSQQQVENSFVVDEEYLIIHDTMGEIVKYSVKPDFMYNYYLKLADAEMIHLWKTELSKKGITHVLLSECVSPLSRPLKKYNRDLKGSIHVFSPLISHYFPNFYEKVILRNAELSSSEVQVVEQLISYMIYGGDDVKINTESILEWSFIAQQCGEEFSKLKNMLKLLFLKTIHESVDPFQLVTQIEGLISKHRNDNEDNNILNYSIVNEQAKSVTMSLKFLMNDTNSSDITVEAFGKGYHLHRTVISSVSEFFQIMMDEEGAFNESKNNVLSLLDHESMSKRDTEIMNEEDKRESFEILLEFTYSSFEERAPSFSRPMDDIFELLFPKPSIDSHTNLRQFIIAYDMADLYQFNSHIRSKVVTMIEQNLTVETFLQVVEWSKSFAEEEGNENELQNCLIDFASRHIKNILAHYSNEKLGEHGELLAKILRKLFVR</sequence>
<dbReference type="GO" id="GO:0030130">
    <property type="term" value="C:clathrin coat of trans-Golgi network vesicle"/>
    <property type="evidence" value="ECO:0007669"/>
    <property type="project" value="InterPro"/>
</dbReference>
<organism evidence="2 3">
    <name type="scientific">Naegleria lovaniensis</name>
    <name type="common">Amoeba</name>
    <dbReference type="NCBI Taxonomy" id="51637"/>
    <lineage>
        <taxon>Eukaryota</taxon>
        <taxon>Discoba</taxon>
        <taxon>Heterolobosea</taxon>
        <taxon>Tetramitia</taxon>
        <taxon>Eutetramitia</taxon>
        <taxon>Vahlkampfiidae</taxon>
        <taxon>Naegleria</taxon>
    </lineage>
</organism>
<dbReference type="SUPFAM" id="SSF50989">
    <property type="entry name" value="Clathrin heavy-chain terminal domain"/>
    <property type="match status" value="1"/>
</dbReference>
<accession>A0AA88GNL3</accession>
<dbReference type="CDD" id="cd18186">
    <property type="entry name" value="BTB_POZ_ZBTB_KLHL-like"/>
    <property type="match status" value="1"/>
</dbReference>
<dbReference type="InterPro" id="IPR011333">
    <property type="entry name" value="SKP1/BTB/POZ_sf"/>
</dbReference>
<dbReference type="PROSITE" id="PS50097">
    <property type="entry name" value="BTB"/>
    <property type="match status" value="1"/>
</dbReference>
<proteinExistence type="predicted"/>
<dbReference type="Gene3D" id="2.130.10.110">
    <property type="entry name" value="Clathrin heavy-chain terminal domain"/>
    <property type="match status" value="1"/>
</dbReference>
<dbReference type="RefSeq" id="XP_044548038.1">
    <property type="nucleotide sequence ID" value="XM_044695325.1"/>
</dbReference>
<dbReference type="GO" id="GO:0016192">
    <property type="term" value="P:vesicle-mediated transport"/>
    <property type="evidence" value="ECO:0007669"/>
    <property type="project" value="InterPro"/>
</dbReference>
<comment type="caution">
    <text evidence="2">The sequence shown here is derived from an EMBL/GenBank/DDBJ whole genome shotgun (WGS) entry which is preliminary data.</text>
</comment>